<evidence type="ECO:0000313" key="2">
    <source>
        <dbReference type="EMBL" id="AMD22762.1"/>
    </source>
</evidence>
<dbReference type="Proteomes" id="UP000243052">
    <property type="component" value="Chromosome viii"/>
</dbReference>
<dbReference type="GeneID" id="28726126"/>
<dbReference type="EMBL" id="CP014248">
    <property type="protein sequence ID" value="AMD22762.1"/>
    <property type="molecule type" value="Genomic_DNA"/>
</dbReference>
<dbReference type="InterPro" id="IPR026248">
    <property type="entry name" value="Fyv8"/>
</dbReference>
<protein>
    <submittedName>
        <fullName evidence="2">HHL008Wp</fullName>
    </submittedName>
</protein>
<feature type="compositionally biased region" description="Acidic residues" evidence="1">
    <location>
        <begin position="498"/>
        <end position="515"/>
    </location>
</feature>
<dbReference type="RefSeq" id="XP_017989758.1">
    <property type="nucleotide sequence ID" value="XM_018133970.1"/>
</dbReference>
<dbReference type="STRING" id="45286.A0A0X8HWE8"/>
<dbReference type="AlphaFoldDB" id="A0A0X8HWE8"/>
<feature type="region of interest" description="Disordered" evidence="1">
    <location>
        <begin position="481"/>
        <end position="531"/>
    </location>
</feature>
<evidence type="ECO:0000256" key="1">
    <source>
        <dbReference type="SAM" id="MobiDB-lite"/>
    </source>
</evidence>
<sequence>MYLKVIFRDEDHTYWRPDFSSKTTIRCHVVFFKKKKKKRVFSVFSFSFANTWFQIHTISNVITAAAMSDNINRRNSHRWISVSKGNYDGTEWESDNSGDESSHISICKVAEVPLLPVLNTTMAQGSNYNLTSLPSDIEPTEAKSFSLSTNTYSEDSMGLRINNNEEVVQRKGSKTKRTSVKPVILSVQNVNKDLESLMDEISKELSPRVGDSVETIRNPASPKKENGTSFQDTGFATVRPTGNSYIQLGERSKEDGNEVLGQSDADVESDVENKISNHSNFSNHENKSHKKDTPRKSTKRKSSVIKTKTRAAARRSLAEISIKGDDINSTDGNVPNPAQNDENSSDNLPRGDINLPVLPLERAMNFEKTKEKESPVKTQRLSIVNLDQVECSSSDDETSSSIATSITAVPQVIVNPEFLPTTDTSLQGAGKKLTSTGDQINAYIEESPNEDKGGDALAATLPPQLDTHANRYLFLKQSLPDRESENSDANSQLAQFESFDEADEVNTSDVDDTESTWEGFPTAGDDNDNDDLQSVMDTRTIYDNQTIFNVPGILAPQHELPPLPSIVPDFQNQQEIGNDYIAKTEPNVMHTTANNKLKDENDGVSLQSSNLRSHSHNFENEKTAHHQIKTNFIPYMDTNALLNSDRPHSVKIEQLNQHMKELSMYDTNLREWISYALSSTQNSNETIFDEFKLNKHARDAQLHIEEVSKLQSVTSAVRKKAFSHSVKVGAKGFLSSFGKKL</sequence>
<name>A0A0X8HWE8_9SACH</name>
<feature type="region of interest" description="Disordered" evidence="1">
    <location>
        <begin position="205"/>
        <end position="354"/>
    </location>
</feature>
<feature type="compositionally biased region" description="Polar residues" evidence="1">
    <location>
        <begin position="274"/>
        <end position="283"/>
    </location>
</feature>
<accession>A0A0X8HWE8</accession>
<gene>
    <name evidence="2" type="ORF">AW171_hschr84816</name>
</gene>
<evidence type="ECO:0000313" key="3">
    <source>
        <dbReference type="Proteomes" id="UP000243052"/>
    </source>
</evidence>
<reference evidence="2 3" key="1">
    <citation type="submission" date="2016-01" db="EMBL/GenBank/DDBJ databases">
        <title>Genome sequence of the yeast Holleya sinecauda.</title>
        <authorList>
            <person name="Dietrich F.S."/>
        </authorList>
    </citation>
    <scope>NUCLEOTIDE SEQUENCE [LARGE SCALE GENOMIC DNA]</scope>
    <source>
        <strain evidence="2 3">ATCC 58844</strain>
    </source>
</reference>
<feature type="compositionally biased region" description="Basic residues" evidence="1">
    <location>
        <begin position="287"/>
        <end position="313"/>
    </location>
</feature>
<organism evidence="2 3">
    <name type="scientific">Eremothecium sinecaudum</name>
    <dbReference type="NCBI Taxonomy" id="45286"/>
    <lineage>
        <taxon>Eukaryota</taxon>
        <taxon>Fungi</taxon>
        <taxon>Dikarya</taxon>
        <taxon>Ascomycota</taxon>
        <taxon>Saccharomycotina</taxon>
        <taxon>Saccharomycetes</taxon>
        <taxon>Saccharomycetales</taxon>
        <taxon>Saccharomycetaceae</taxon>
        <taxon>Eremothecium</taxon>
    </lineage>
</organism>
<dbReference type="OrthoDB" id="4081733at2759"/>
<feature type="compositionally biased region" description="Polar residues" evidence="1">
    <location>
        <begin position="227"/>
        <end position="246"/>
    </location>
</feature>
<dbReference type="PRINTS" id="PR02076">
    <property type="entry name" value="PROTEINFYV8"/>
</dbReference>
<keyword evidence="3" id="KW-1185">Reference proteome</keyword>
<feature type="compositionally biased region" description="Polar residues" evidence="1">
    <location>
        <begin position="327"/>
        <end position="347"/>
    </location>
</feature>
<proteinExistence type="predicted"/>